<keyword evidence="6" id="KW-1003">Cell membrane</keyword>
<evidence type="ECO:0000256" key="13">
    <source>
        <dbReference type="ARBA" id="ARBA00022989"/>
    </source>
</evidence>
<gene>
    <name evidence="19" type="ORF">A3A87_04140</name>
</gene>
<feature type="binding site" evidence="16">
    <location>
        <position position="81"/>
    </location>
    <ligand>
        <name>a ubiquinone</name>
        <dbReference type="ChEBI" id="CHEBI:16389"/>
    </ligand>
</feature>
<feature type="transmembrane region" description="Helical" evidence="18">
    <location>
        <begin position="85"/>
        <end position="111"/>
    </location>
</feature>
<dbReference type="STRING" id="1817768.A3A87_04140"/>
<dbReference type="GO" id="GO:0006099">
    <property type="term" value="P:tricarboxylic acid cycle"/>
    <property type="evidence" value="ECO:0007669"/>
    <property type="project" value="UniProtKB-UniPathway"/>
</dbReference>
<evidence type="ECO:0000256" key="5">
    <source>
        <dbReference type="ARBA" id="ARBA00022448"/>
    </source>
</evidence>
<dbReference type="Proteomes" id="UP000179037">
    <property type="component" value="Unassembled WGS sequence"/>
</dbReference>
<dbReference type="Pfam" id="PF01127">
    <property type="entry name" value="Sdh_cyt"/>
    <property type="match status" value="1"/>
</dbReference>
<organism evidence="19 20">
    <name type="scientific">Candidatus Muproteobacteria bacterium RIFCSPLOWO2_01_FULL_60_18</name>
    <dbReference type="NCBI Taxonomy" id="1817768"/>
    <lineage>
        <taxon>Bacteria</taxon>
        <taxon>Pseudomonadati</taxon>
        <taxon>Pseudomonadota</taxon>
        <taxon>Candidatus Muproteobacteria</taxon>
    </lineage>
</organism>
<evidence type="ECO:0000256" key="9">
    <source>
        <dbReference type="ARBA" id="ARBA00022617"/>
    </source>
</evidence>
<dbReference type="AlphaFoldDB" id="A0A1F6U0Q5"/>
<evidence type="ECO:0000256" key="18">
    <source>
        <dbReference type="SAM" id="Phobius"/>
    </source>
</evidence>
<dbReference type="GO" id="GO:0009055">
    <property type="term" value="F:electron transfer activity"/>
    <property type="evidence" value="ECO:0007669"/>
    <property type="project" value="TreeGrafter"/>
</dbReference>
<evidence type="ECO:0000256" key="2">
    <source>
        <dbReference type="ARBA" id="ARBA00004429"/>
    </source>
</evidence>
<evidence type="ECO:0000256" key="3">
    <source>
        <dbReference type="ARBA" id="ARBA00005163"/>
    </source>
</evidence>
<comment type="subcellular location">
    <subcellularLocation>
        <location evidence="2">Cell inner membrane</location>
        <topology evidence="2">Multi-pass membrane protein</topology>
    </subcellularLocation>
</comment>
<dbReference type="InterPro" id="IPR000701">
    <property type="entry name" value="SuccDH_FuR_B_TM-su"/>
</dbReference>
<name>A0A1F6U0Q5_9PROT</name>
<evidence type="ECO:0000256" key="16">
    <source>
        <dbReference type="PIRSR" id="PIRSR000169-1"/>
    </source>
</evidence>
<evidence type="ECO:0000256" key="17">
    <source>
        <dbReference type="PIRSR" id="PIRSR000169-2"/>
    </source>
</evidence>
<keyword evidence="5" id="KW-0813">Transport</keyword>
<dbReference type="InterPro" id="IPR014312">
    <property type="entry name" value="Succ_DH_anchor"/>
</dbReference>
<evidence type="ECO:0000256" key="1">
    <source>
        <dbReference type="ARBA" id="ARBA00004050"/>
    </source>
</evidence>
<evidence type="ECO:0000313" key="20">
    <source>
        <dbReference type="Proteomes" id="UP000179037"/>
    </source>
</evidence>
<feature type="transmembrane region" description="Helical" evidence="18">
    <location>
        <begin position="49"/>
        <end position="73"/>
    </location>
</feature>
<dbReference type="GO" id="GO:0020037">
    <property type="term" value="F:heme binding"/>
    <property type="evidence" value="ECO:0007669"/>
    <property type="project" value="InterPro"/>
</dbReference>
<evidence type="ECO:0000256" key="4">
    <source>
        <dbReference type="ARBA" id="ARBA00019425"/>
    </source>
</evidence>
<accession>A0A1F6U0Q5</accession>
<dbReference type="PANTHER" id="PTHR38689:SF1">
    <property type="entry name" value="SUCCINATE DEHYDROGENASE HYDROPHOBIC MEMBRANE ANCHOR SUBUNIT"/>
    <property type="match status" value="1"/>
</dbReference>
<dbReference type="InterPro" id="IPR034804">
    <property type="entry name" value="SQR/QFR_C/D"/>
</dbReference>
<evidence type="ECO:0000256" key="10">
    <source>
        <dbReference type="ARBA" id="ARBA00022692"/>
    </source>
</evidence>
<dbReference type="NCBIfam" id="TIGR02968">
    <property type="entry name" value="succ_dehyd_anc"/>
    <property type="match status" value="1"/>
</dbReference>
<keyword evidence="14 17" id="KW-0408">Iron</keyword>
<dbReference type="GO" id="GO:0017004">
    <property type="term" value="P:cytochrome complex assembly"/>
    <property type="evidence" value="ECO:0007669"/>
    <property type="project" value="TreeGrafter"/>
</dbReference>
<keyword evidence="11 17" id="KW-0479">Metal-binding</keyword>
<sequence length="115" mass="13279">MRSSGSAHAGMMEWLWQRMTSIYMAGFVVYVLVHLSMEPVRDHAAWKAWFAIGYVRMAWAIFILSILVHAWIGMRSIYLDYLHPLWLRFSISLFTALGLLALGLWAAQIFLRVSS</sequence>
<dbReference type="PIRSF" id="PIRSF000169">
    <property type="entry name" value="SDH_D"/>
    <property type="match status" value="1"/>
</dbReference>
<keyword evidence="8" id="KW-0816">Tricarboxylic acid cycle</keyword>
<evidence type="ECO:0000256" key="8">
    <source>
        <dbReference type="ARBA" id="ARBA00022532"/>
    </source>
</evidence>
<keyword evidence="13 18" id="KW-1133">Transmembrane helix</keyword>
<evidence type="ECO:0000256" key="12">
    <source>
        <dbReference type="ARBA" id="ARBA00022982"/>
    </source>
</evidence>
<feature type="binding site" description="axial binding residue" evidence="17">
    <location>
        <position position="69"/>
    </location>
    <ligand>
        <name>heme</name>
        <dbReference type="ChEBI" id="CHEBI:30413"/>
        <note>ligand shared with second transmembrane subunit</note>
    </ligand>
    <ligandPart>
        <name>Fe</name>
        <dbReference type="ChEBI" id="CHEBI:18248"/>
    </ligandPart>
</feature>
<keyword evidence="15 18" id="KW-0472">Membrane</keyword>
<dbReference type="PANTHER" id="PTHR38689">
    <property type="entry name" value="SUCCINATE DEHYDROGENASE HYDROPHOBIC MEMBRANE ANCHOR SUBUNIT"/>
    <property type="match status" value="1"/>
</dbReference>
<dbReference type="EMBL" id="MFTC01000055">
    <property type="protein sequence ID" value="OGI50958.1"/>
    <property type="molecule type" value="Genomic_DNA"/>
</dbReference>
<feature type="transmembrane region" description="Helical" evidence="18">
    <location>
        <begin position="21"/>
        <end position="37"/>
    </location>
</feature>
<keyword evidence="12" id="KW-0249">Electron transport</keyword>
<evidence type="ECO:0000256" key="6">
    <source>
        <dbReference type="ARBA" id="ARBA00022475"/>
    </source>
</evidence>
<comment type="cofactor">
    <cofactor evidence="17">
        <name>heme</name>
        <dbReference type="ChEBI" id="CHEBI:30413"/>
    </cofactor>
    <text evidence="17">The heme is bound between the two transmembrane subunits.</text>
</comment>
<proteinExistence type="predicted"/>
<comment type="pathway">
    <text evidence="3">Carbohydrate metabolism; tricarboxylic acid cycle.</text>
</comment>
<keyword evidence="7" id="KW-0997">Cell inner membrane</keyword>
<dbReference type="SUPFAM" id="SSF81343">
    <property type="entry name" value="Fumarate reductase respiratory complex transmembrane subunits"/>
    <property type="match status" value="1"/>
</dbReference>
<comment type="function">
    <text evidence="1">Membrane-anchoring subunit of succinate dehydrogenase (SDH).</text>
</comment>
<dbReference type="GO" id="GO:0005886">
    <property type="term" value="C:plasma membrane"/>
    <property type="evidence" value="ECO:0007669"/>
    <property type="project" value="UniProtKB-SubCell"/>
</dbReference>
<dbReference type="GO" id="GO:0046872">
    <property type="term" value="F:metal ion binding"/>
    <property type="evidence" value="ECO:0007669"/>
    <property type="project" value="UniProtKB-KW"/>
</dbReference>
<evidence type="ECO:0000256" key="7">
    <source>
        <dbReference type="ARBA" id="ARBA00022519"/>
    </source>
</evidence>
<protein>
    <recommendedName>
        <fullName evidence="4">Succinate dehydrogenase hydrophobic membrane anchor subunit</fullName>
    </recommendedName>
</protein>
<dbReference type="Gene3D" id="1.20.1300.10">
    <property type="entry name" value="Fumarate reductase/succinate dehydrogenase, transmembrane subunit"/>
    <property type="match status" value="1"/>
</dbReference>
<keyword evidence="10 18" id="KW-0812">Transmembrane</keyword>
<reference evidence="19 20" key="1">
    <citation type="journal article" date="2016" name="Nat. Commun.">
        <title>Thousands of microbial genomes shed light on interconnected biogeochemical processes in an aquifer system.</title>
        <authorList>
            <person name="Anantharaman K."/>
            <person name="Brown C.T."/>
            <person name="Hug L.A."/>
            <person name="Sharon I."/>
            <person name="Castelle C.J."/>
            <person name="Probst A.J."/>
            <person name="Thomas B.C."/>
            <person name="Singh A."/>
            <person name="Wilkins M.J."/>
            <person name="Karaoz U."/>
            <person name="Brodie E.L."/>
            <person name="Williams K.H."/>
            <person name="Hubbard S.S."/>
            <person name="Banfield J.F."/>
        </authorList>
    </citation>
    <scope>NUCLEOTIDE SEQUENCE [LARGE SCALE GENOMIC DNA]</scope>
</reference>
<comment type="caution">
    <text evidence="19">The sequence shown here is derived from an EMBL/GenBank/DDBJ whole genome shotgun (WGS) entry which is preliminary data.</text>
</comment>
<dbReference type="UniPathway" id="UPA00223"/>
<evidence type="ECO:0000313" key="19">
    <source>
        <dbReference type="EMBL" id="OGI50958.1"/>
    </source>
</evidence>
<evidence type="ECO:0000256" key="14">
    <source>
        <dbReference type="ARBA" id="ARBA00023004"/>
    </source>
</evidence>
<evidence type="ECO:0000256" key="15">
    <source>
        <dbReference type="ARBA" id="ARBA00023136"/>
    </source>
</evidence>
<keyword evidence="9 17" id="KW-0349">Heme</keyword>
<evidence type="ECO:0000256" key="11">
    <source>
        <dbReference type="ARBA" id="ARBA00022723"/>
    </source>
</evidence>